<sequence>MTSLITEYRSTEESIRELQARLDSLKDNPKLKAEIEFESKLKELMATYDKSLRDVVAILDPASSAIKAAKSAGAPKGSRKERQVKIYKNPHNGETVETKGGNHRTLKAWKTEHGAAAVEGWLQK</sequence>
<dbReference type="EMBL" id="JACOPV010000009">
    <property type="protein sequence ID" value="MBM5459012.1"/>
    <property type="molecule type" value="Genomic_DNA"/>
</dbReference>
<feature type="coiled-coil region" evidence="1">
    <location>
        <begin position="1"/>
        <end position="28"/>
    </location>
</feature>
<dbReference type="Proteomes" id="UP000745663">
    <property type="component" value="Unassembled WGS sequence"/>
</dbReference>
<keyword evidence="4" id="KW-1185">Reference proteome</keyword>
<feature type="domain" description="MvaT DNA-binding" evidence="2">
    <location>
        <begin position="85"/>
        <end position="121"/>
    </location>
</feature>
<reference evidence="3 4" key="1">
    <citation type="submission" date="2020-08" db="EMBL/GenBank/DDBJ databases">
        <title>Description of novel Pseudomonas species.</title>
        <authorList>
            <person name="Duman M."/>
            <person name="Mulet M."/>
            <person name="Altun S."/>
            <person name="Saticioglu I.B."/>
            <person name="Lalucat J."/>
            <person name="Garcia-Valdes E."/>
        </authorList>
    </citation>
    <scope>NUCLEOTIDE SEQUENCE [LARGE SCALE GENOMIC DNA]</scope>
    <source>
        <strain evidence="3 4">P66</strain>
    </source>
</reference>
<dbReference type="NCBIfam" id="NF041859">
    <property type="entry name" value="silencer_MvaTU"/>
    <property type="match status" value="1"/>
</dbReference>
<evidence type="ECO:0000256" key="1">
    <source>
        <dbReference type="SAM" id="Coils"/>
    </source>
</evidence>
<proteinExistence type="predicted"/>
<accession>A0ABS2BZF4</accession>
<evidence type="ECO:0000313" key="4">
    <source>
        <dbReference type="Proteomes" id="UP000745663"/>
    </source>
</evidence>
<comment type="caution">
    <text evidence="3">The sequence shown here is derived from an EMBL/GenBank/DDBJ whole genome shotgun (WGS) entry which is preliminary data.</text>
</comment>
<dbReference type="Pfam" id="PF22055">
    <property type="entry name" value="MvaT_DBD"/>
    <property type="match status" value="1"/>
</dbReference>
<evidence type="ECO:0000313" key="3">
    <source>
        <dbReference type="EMBL" id="MBM5459012.1"/>
    </source>
</evidence>
<evidence type="ECO:0000259" key="2">
    <source>
        <dbReference type="Pfam" id="PF22055"/>
    </source>
</evidence>
<protein>
    <submittedName>
        <fullName evidence="3">DNA binding protein</fullName>
    </submittedName>
</protein>
<dbReference type="InterPro" id="IPR035616">
    <property type="entry name" value="MvaT_DBD"/>
</dbReference>
<gene>
    <name evidence="3" type="ORF">H8F21_15700</name>
</gene>
<name>A0ABS2BZF4_9PSED</name>
<dbReference type="CDD" id="cd16170">
    <property type="entry name" value="MvaT_DBD"/>
    <property type="match status" value="1"/>
</dbReference>
<keyword evidence="1" id="KW-0175">Coiled coil</keyword>
<organism evidence="3 4">
    <name type="scientific">Pseudomonas arcuscaelestis</name>
    <dbReference type="NCBI Taxonomy" id="2710591"/>
    <lineage>
        <taxon>Bacteria</taxon>
        <taxon>Pseudomonadati</taxon>
        <taxon>Pseudomonadota</taxon>
        <taxon>Gammaproteobacteria</taxon>
        <taxon>Pseudomonadales</taxon>
        <taxon>Pseudomonadaceae</taxon>
        <taxon>Pseudomonas</taxon>
    </lineage>
</organism>